<organism evidence="5 6">
    <name type="scientific">Euzebya pacifica</name>
    <dbReference type="NCBI Taxonomy" id="1608957"/>
    <lineage>
        <taxon>Bacteria</taxon>
        <taxon>Bacillati</taxon>
        <taxon>Actinomycetota</taxon>
        <taxon>Nitriliruptoria</taxon>
        <taxon>Euzebyales</taxon>
    </lineage>
</organism>
<dbReference type="Gene3D" id="3.75.10.10">
    <property type="entry name" value="L-arginine/glycine Amidinotransferase, Chain A"/>
    <property type="match status" value="1"/>
</dbReference>
<dbReference type="PANTHER" id="PTHR12737">
    <property type="entry name" value="DIMETHYLARGININE DIMETHYLAMINOHYDROLASE"/>
    <property type="match status" value="1"/>
</dbReference>
<dbReference type="GO" id="GO:0006525">
    <property type="term" value="P:arginine metabolic process"/>
    <property type="evidence" value="ECO:0007669"/>
    <property type="project" value="TreeGrafter"/>
</dbReference>
<dbReference type="InterPro" id="IPR033199">
    <property type="entry name" value="DDAH-like"/>
</dbReference>
<dbReference type="PANTHER" id="PTHR12737:SF9">
    <property type="entry name" value="DIMETHYLARGININASE"/>
    <property type="match status" value="1"/>
</dbReference>
<evidence type="ECO:0000256" key="2">
    <source>
        <dbReference type="ARBA" id="ARBA00022801"/>
    </source>
</evidence>
<dbReference type="SUPFAM" id="SSF55909">
    <property type="entry name" value="Pentein"/>
    <property type="match status" value="1"/>
</dbReference>
<evidence type="ECO:0000256" key="1">
    <source>
        <dbReference type="ARBA" id="ARBA00008532"/>
    </source>
</evidence>
<dbReference type="GO" id="GO:0016597">
    <property type="term" value="F:amino acid binding"/>
    <property type="evidence" value="ECO:0007669"/>
    <property type="project" value="TreeGrafter"/>
</dbReference>
<evidence type="ECO:0000313" key="6">
    <source>
        <dbReference type="Proteomes" id="UP000264006"/>
    </source>
</evidence>
<name>A0A346XS05_9ACTN</name>
<feature type="region of interest" description="Disordered" evidence="4">
    <location>
        <begin position="1"/>
        <end position="20"/>
    </location>
</feature>
<keyword evidence="2 5" id="KW-0378">Hydrolase</keyword>
<feature type="active site" description="Proton donor" evidence="3">
    <location>
        <position position="169"/>
    </location>
</feature>
<protein>
    <submittedName>
        <fullName evidence="5">NG,NG-dimethylarginine dimethylaminohydrolase 1</fullName>
    </submittedName>
</protein>
<dbReference type="AlphaFoldDB" id="A0A346XS05"/>
<accession>A0A346XS05</accession>
<proteinExistence type="inferred from homology"/>
<dbReference type="KEGG" id="euz:DVS28_a0295"/>
<dbReference type="GO" id="GO:0016403">
    <property type="term" value="F:dimethylargininase activity"/>
    <property type="evidence" value="ECO:0007669"/>
    <property type="project" value="TreeGrafter"/>
</dbReference>
<dbReference type="Pfam" id="PF02274">
    <property type="entry name" value="ADI"/>
    <property type="match status" value="1"/>
</dbReference>
<dbReference type="GO" id="GO:0000052">
    <property type="term" value="P:citrulline metabolic process"/>
    <property type="evidence" value="ECO:0007669"/>
    <property type="project" value="TreeGrafter"/>
</dbReference>
<sequence>MLLQPPTHALVRHPGPNAAEGLTDVHEPADPEAIAAEHAASVTALRDAGLEVIELPADPDRPDGYFVEDVAVCLGPELVVLTNPGAPERRGEVDAVAEALPHPTKLRLTDVGGPDATLDGGDVLIAADRVLVGLSRRTNIAGARALAGILARHHPAWPVSIIRIQGVLHLKTGLTEVTPGTVLRAAAMRPPADVFALAGLDEVLVDDVNHANVVPLGEVTLVPEGARAAARIAGRRTRVIEVPLTHIGRMDGGLTCLSLRW</sequence>
<dbReference type="RefSeq" id="WP_114589867.1">
    <property type="nucleotide sequence ID" value="NZ_CP031165.1"/>
</dbReference>
<evidence type="ECO:0000256" key="3">
    <source>
        <dbReference type="PIRSR" id="PIRSR633199-1"/>
    </source>
</evidence>
<reference evidence="5 6" key="1">
    <citation type="submission" date="2018-09" db="EMBL/GenBank/DDBJ databases">
        <title>Complete genome sequence of Euzebya sp. DY32-46 isolated from seawater of Pacific Ocean.</title>
        <authorList>
            <person name="Xu L."/>
            <person name="Wu Y.-H."/>
            <person name="Xu X.-W."/>
        </authorList>
    </citation>
    <scope>NUCLEOTIDE SEQUENCE [LARGE SCALE GENOMIC DNA]</scope>
    <source>
        <strain evidence="5 6">DY32-46</strain>
    </source>
</reference>
<dbReference type="OrthoDB" id="3196313at2"/>
<comment type="similarity">
    <text evidence="1">Belongs to the DDAH family.</text>
</comment>
<dbReference type="EMBL" id="CP031165">
    <property type="protein sequence ID" value="AXV05002.1"/>
    <property type="molecule type" value="Genomic_DNA"/>
</dbReference>
<evidence type="ECO:0000256" key="4">
    <source>
        <dbReference type="SAM" id="MobiDB-lite"/>
    </source>
</evidence>
<dbReference type="GO" id="GO:0045429">
    <property type="term" value="P:positive regulation of nitric oxide biosynthetic process"/>
    <property type="evidence" value="ECO:0007669"/>
    <property type="project" value="TreeGrafter"/>
</dbReference>
<gene>
    <name evidence="5" type="ORF">DVS28_a0295</name>
</gene>
<feature type="active site" description="Nucleophile" evidence="3">
    <location>
        <position position="256"/>
    </location>
</feature>
<keyword evidence="6" id="KW-1185">Reference proteome</keyword>
<evidence type="ECO:0000313" key="5">
    <source>
        <dbReference type="EMBL" id="AXV05002.1"/>
    </source>
</evidence>
<dbReference type="Proteomes" id="UP000264006">
    <property type="component" value="Chromosome"/>
</dbReference>